<evidence type="ECO:0000256" key="1">
    <source>
        <dbReference type="ARBA" id="ARBA00022741"/>
    </source>
</evidence>
<dbReference type="GO" id="GO:0016301">
    <property type="term" value="F:kinase activity"/>
    <property type="evidence" value="ECO:0007669"/>
    <property type="project" value="TreeGrafter"/>
</dbReference>
<keyword evidence="4" id="KW-1185">Reference proteome</keyword>
<feature type="non-terminal residue" evidence="3">
    <location>
        <position position="1"/>
    </location>
</feature>
<accession>A0AAV5TAR2</accession>
<dbReference type="EMBL" id="BTSX01000003">
    <property type="protein sequence ID" value="GMS89475.1"/>
    <property type="molecule type" value="Genomic_DNA"/>
</dbReference>
<evidence type="ECO:0000256" key="2">
    <source>
        <dbReference type="ARBA" id="ARBA00022840"/>
    </source>
</evidence>
<evidence type="ECO:0000313" key="4">
    <source>
        <dbReference type="Proteomes" id="UP001432027"/>
    </source>
</evidence>
<dbReference type="InterPro" id="IPR027417">
    <property type="entry name" value="P-loop_NTPase"/>
</dbReference>
<dbReference type="GO" id="GO:0005524">
    <property type="term" value="F:ATP binding"/>
    <property type="evidence" value="ECO:0007669"/>
    <property type="project" value="UniProtKB-KW"/>
</dbReference>
<dbReference type="GO" id="GO:0000049">
    <property type="term" value="F:tRNA binding"/>
    <property type="evidence" value="ECO:0007669"/>
    <property type="project" value="TreeGrafter"/>
</dbReference>
<dbReference type="Pfam" id="PF08433">
    <property type="entry name" value="KTI12"/>
    <property type="match status" value="1"/>
</dbReference>
<dbReference type="Gene3D" id="3.40.50.300">
    <property type="entry name" value="P-loop containing nucleotide triphosphate hydrolases"/>
    <property type="match status" value="1"/>
</dbReference>
<protein>
    <recommendedName>
        <fullName evidence="5">AAA family ATPase</fullName>
    </recommendedName>
</protein>
<reference evidence="3" key="1">
    <citation type="submission" date="2023-10" db="EMBL/GenBank/DDBJ databases">
        <title>Genome assembly of Pristionchus species.</title>
        <authorList>
            <person name="Yoshida K."/>
            <person name="Sommer R.J."/>
        </authorList>
    </citation>
    <scope>NUCLEOTIDE SEQUENCE</scope>
    <source>
        <strain evidence="3">RS0144</strain>
    </source>
</reference>
<comment type="caution">
    <text evidence="3">The sequence shown here is derived from an EMBL/GenBank/DDBJ whole genome shotgun (WGS) entry which is preliminary data.</text>
</comment>
<organism evidence="3 4">
    <name type="scientific">Pristionchus entomophagus</name>
    <dbReference type="NCBI Taxonomy" id="358040"/>
    <lineage>
        <taxon>Eukaryota</taxon>
        <taxon>Metazoa</taxon>
        <taxon>Ecdysozoa</taxon>
        <taxon>Nematoda</taxon>
        <taxon>Chromadorea</taxon>
        <taxon>Rhabditida</taxon>
        <taxon>Rhabditina</taxon>
        <taxon>Diplogasteromorpha</taxon>
        <taxon>Diplogasteroidea</taxon>
        <taxon>Neodiplogasteridae</taxon>
        <taxon>Pristionchus</taxon>
    </lineage>
</organism>
<gene>
    <name evidence="3" type="ORF">PENTCL1PPCAC_11650</name>
</gene>
<keyword evidence="2" id="KW-0067">ATP-binding</keyword>
<dbReference type="InterPro" id="IPR013641">
    <property type="entry name" value="KTI12/PSTK"/>
</dbReference>
<dbReference type="Proteomes" id="UP001432027">
    <property type="component" value="Unassembled WGS sequence"/>
</dbReference>
<dbReference type="AlphaFoldDB" id="A0AAV5TAR2"/>
<name>A0AAV5TAR2_9BILA</name>
<dbReference type="PANTHER" id="PTHR20873:SF0">
    <property type="entry name" value="L-SERYL-TRNA(SEC) KINASE"/>
    <property type="match status" value="1"/>
</dbReference>
<evidence type="ECO:0000313" key="3">
    <source>
        <dbReference type="EMBL" id="GMS89475.1"/>
    </source>
</evidence>
<evidence type="ECO:0008006" key="5">
    <source>
        <dbReference type="Google" id="ProtNLM"/>
    </source>
</evidence>
<dbReference type="PANTHER" id="PTHR20873">
    <property type="entry name" value="L-SERYL-TRNA(SEC) KINASE"/>
    <property type="match status" value="1"/>
</dbReference>
<dbReference type="SUPFAM" id="SSF52540">
    <property type="entry name" value="P-loop containing nucleoside triphosphate hydrolases"/>
    <property type="match status" value="1"/>
</dbReference>
<sequence>LRMSIVVVYGIPGSGKSTLCERLQSIDRSMIVWSFDETTVVEGETEKDWRRRAQEQSITGINDRPQTVHLLDDVFYLQSMRRPFERLSRFIGVEYGTIFVEESAEAAIAKDKKRPVNRRVDGECIRRIEERMERSTVGEEMVYRSTDDLPRIGQWLSELRIRGMEKRRRREEGRERKELRSLSSPLEPLSCQQREMDLQLRRIITELCRGGADGRILSTVKRTILEDMRREGRRMEEMEMRTRIDEELRKNRYGTQQ</sequence>
<keyword evidence="1" id="KW-0547">Nucleotide-binding</keyword>
<proteinExistence type="predicted"/>
<dbReference type="InterPro" id="IPR052648">
    <property type="entry name" value="Ser-tRNA(Sec)_kinase"/>
</dbReference>